<accession>A0A0P6YK71</accession>
<dbReference type="InterPro" id="IPR010985">
    <property type="entry name" value="Ribbon_hlx_hlx"/>
</dbReference>
<dbReference type="RefSeq" id="WP_054533923.1">
    <property type="nucleotide sequence ID" value="NZ_LGKP01000013.1"/>
</dbReference>
<sequence>MADIEKVSINLSVVDLGQIDLLVDQGFYSSRTDFFRAAVRTQLGGHDEAIKQAVVRTSSVLGVILFDRERLERMQQHNEQARIVVVGLLILSNDISVELAQATIKSIKVYGALRASPEVKAALADRIQ</sequence>
<evidence type="ECO:0000313" key="1">
    <source>
        <dbReference type="EMBL" id="KPL90155.1"/>
    </source>
</evidence>
<dbReference type="SUPFAM" id="SSF47598">
    <property type="entry name" value="Ribbon-helix-helix"/>
    <property type="match status" value="1"/>
</dbReference>
<proteinExistence type="predicted"/>
<dbReference type="PANTHER" id="PTHR36215">
    <property type="entry name" value="BLL4998 PROTEIN"/>
    <property type="match status" value="1"/>
</dbReference>
<organism evidence="1 2">
    <name type="scientific">Herpetosiphon geysericola</name>
    <dbReference type="NCBI Taxonomy" id="70996"/>
    <lineage>
        <taxon>Bacteria</taxon>
        <taxon>Bacillati</taxon>
        <taxon>Chloroflexota</taxon>
        <taxon>Chloroflexia</taxon>
        <taxon>Herpetosiphonales</taxon>
        <taxon>Herpetosiphonaceae</taxon>
        <taxon>Herpetosiphon</taxon>
    </lineage>
</organism>
<name>A0A0P6YK71_9CHLR</name>
<dbReference type="InterPro" id="IPR041088">
    <property type="entry name" value="RHH_8"/>
</dbReference>
<comment type="caution">
    <text evidence="1">The sequence shown here is derived from an EMBL/GenBank/DDBJ whole genome shotgun (WGS) entry which is preliminary data.</text>
</comment>
<dbReference type="GO" id="GO:0006355">
    <property type="term" value="P:regulation of DNA-templated transcription"/>
    <property type="evidence" value="ECO:0007669"/>
    <property type="project" value="InterPro"/>
</dbReference>
<protein>
    <submittedName>
        <fullName evidence="1">CopG family transcriptional regulator</fullName>
    </submittedName>
</protein>
<keyword evidence="2" id="KW-1185">Reference proteome</keyword>
<dbReference type="PANTHER" id="PTHR36215:SF1">
    <property type="entry name" value="BLL4998 PROTEIN"/>
    <property type="match status" value="1"/>
</dbReference>
<gene>
    <name evidence="1" type="ORF">SE18_08065</name>
</gene>
<evidence type="ECO:0000313" key="2">
    <source>
        <dbReference type="Proteomes" id="UP000050277"/>
    </source>
</evidence>
<dbReference type="STRING" id="70996.SE18_08065"/>
<dbReference type="Proteomes" id="UP000050277">
    <property type="component" value="Unassembled WGS sequence"/>
</dbReference>
<dbReference type="CDD" id="cd22231">
    <property type="entry name" value="RHH_NikR_HicB-like"/>
    <property type="match status" value="1"/>
</dbReference>
<dbReference type="Pfam" id="PF17723">
    <property type="entry name" value="RHH_8"/>
    <property type="match status" value="1"/>
</dbReference>
<dbReference type="EMBL" id="LGKP01000013">
    <property type="protein sequence ID" value="KPL90155.1"/>
    <property type="molecule type" value="Genomic_DNA"/>
</dbReference>
<reference evidence="1 2" key="1">
    <citation type="submission" date="2015-07" db="EMBL/GenBank/DDBJ databases">
        <title>Whole genome sequence of Herpetosiphon geysericola DSM 7119.</title>
        <authorList>
            <person name="Hemp J."/>
            <person name="Ward L.M."/>
            <person name="Pace L.A."/>
            <person name="Fischer W.W."/>
        </authorList>
    </citation>
    <scope>NUCLEOTIDE SEQUENCE [LARGE SCALE GENOMIC DNA]</scope>
    <source>
        <strain evidence="1 2">DSM 7119</strain>
    </source>
</reference>
<dbReference type="AlphaFoldDB" id="A0A0P6YK71"/>
<dbReference type="OrthoDB" id="8656394at2"/>